<comment type="caution">
    <text evidence="3">The sequence shown here is derived from an EMBL/GenBank/DDBJ whole genome shotgun (WGS) entry which is preliminary data.</text>
</comment>
<reference evidence="2 5" key="2">
    <citation type="submission" date="2024-02" db="EMBL/GenBank/DDBJ databases">
        <title>Comparative Genomic Analysis of Flavobacterium Species Causing Columnaris Disease of Freshwater Fish in Thailand: Insights into Virulence and Resistance Mechanisms.</title>
        <authorList>
            <person name="Nguyen D."/>
            <person name="Chokmangmeepisarn P."/>
            <person name="Khianchaikhan K."/>
            <person name="Morishita M."/>
            <person name="Bunnoy A."/>
            <person name="Rodkhum C."/>
        </authorList>
    </citation>
    <scope>NUCLEOTIDE SEQUENCE [LARGE SCALE GENOMIC DNA]</scope>
    <source>
        <strain evidence="2 5">KCRT2007</strain>
    </source>
</reference>
<dbReference type="Proteomes" id="UP001621813">
    <property type="component" value="Unassembled WGS sequence"/>
</dbReference>
<keyword evidence="1" id="KW-1133">Transmembrane helix</keyword>
<keyword evidence="5" id="KW-1185">Reference proteome</keyword>
<proteinExistence type="predicted"/>
<dbReference type="EMBL" id="JAZGZR010000001">
    <property type="protein sequence ID" value="MFK7048298.1"/>
    <property type="molecule type" value="Genomic_DNA"/>
</dbReference>
<dbReference type="Proteomes" id="UP000197768">
    <property type="component" value="Unassembled WGS sequence"/>
</dbReference>
<evidence type="ECO:0000313" key="5">
    <source>
        <dbReference type="Proteomes" id="UP001621813"/>
    </source>
</evidence>
<name>A0A246GLR4_9FLAO</name>
<accession>A0A246GLR4</accession>
<evidence type="ECO:0008006" key="6">
    <source>
        <dbReference type="Google" id="ProtNLM"/>
    </source>
</evidence>
<keyword evidence="1" id="KW-0812">Transmembrane</keyword>
<protein>
    <recommendedName>
        <fullName evidence="6">General secretion pathway protein</fullName>
    </recommendedName>
</protein>
<dbReference type="AlphaFoldDB" id="A0A246GLR4"/>
<dbReference type="RefSeq" id="WP_088390087.1">
    <property type="nucleotide sequence ID" value="NZ_JAZGZR010000001.1"/>
</dbReference>
<organism evidence="3 4">
    <name type="scientific">Flavobacterium davisii</name>
    <dbReference type="NCBI Taxonomy" id="2906077"/>
    <lineage>
        <taxon>Bacteria</taxon>
        <taxon>Pseudomonadati</taxon>
        <taxon>Bacteroidota</taxon>
        <taxon>Flavobacteriia</taxon>
        <taxon>Flavobacteriales</taxon>
        <taxon>Flavobacteriaceae</taxon>
        <taxon>Flavobacterium</taxon>
    </lineage>
</organism>
<dbReference type="EMBL" id="MTCZ01000003">
    <property type="protein sequence ID" value="OWP85290.1"/>
    <property type="molecule type" value="Genomic_DNA"/>
</dbReference>
<keyword evidence="1" id="KW-0472">Membrane</keyword>
<evidence type="ECO:0000313" key="2">
    <source>
        <dbReference type="EMBL" id="MFK7048298.1"/>
    </source>
</evidence>
<evidence type="ECO:0000313" key="4">
    <source>
        <dbReference type="Proteomes" id="UP000197768"/>
    </source>
</evidence>
<reference evidence="3 4" key="1">
    <citation type="journal article" date="2017" name="Infect. Genet. Evol.">
        <title>Comparative genome analysis of fish pathogen Flavobacterium columnare reveals extensive sequence diversity within the species.</title>
        <authorList>
            <person name="Kayansamruaj P."/>
            <person name="Dong H.T."/>
            <person name="Hirono I."/>
            <person name="Kondo H."/>
            <person name="Senapin S."/>
            <person name="Rodkhum C."/>
        </authorList>
    </citation>
    <scope>NUCLEOTIDE SEQUENCE [LARGE SCALE GENOMIC DNA]</scope>
    <source>
        <strain evidence="3 4">1215</strain>
    </source>
</reference>
<sequence>MLQYLSKIIKFNKINVVGLVKKEQADIFYVLTVLKKGNKLNIVAARTFDSFEKFLKAIDTKIPIVLSIDGKGILNKKIDNQNEADVNWLKTVDFNSIYHTTFQNEAVGFISFCRNALVEETIHFFHANQFQILDVYIGAFPVAFLKNHIKNTTIKAGELELIFEENELESFVKNDTTTSIQVGEDNLLSSHLPLYASAIHFFLQPEVITKTENKIKLEEIIYEKAFNKLGLTMLVSFFILLSISYTAIQYFNGKIADLNMEVIYSNQSYKQIKKLEKRREQQFMILNESGLISNKFISHYTFDILQTIPHDIKLNELNYAPIDKEIRIDKKILMTPNTIVIKGQTYKEGVFNNWLTDLKKLNWMRKFEIVNLKKDKKNKSQFEIKIILNHV</sequence>
<gene>
    <name evidence="3" type="ORF">BWK59_00715</name>
    <name evidence="2" type="ORF">V3Q77_00170</name>
</gene>
<feature type="transmembrane region" description="Helical" evidence="1">
    <location>
        <begin position="229"/>
        <end position="251"/>
    </location>
</feature>
<evidence type="ECO:0000313" key="3">
    <source>
        <dbReference type="EMBL" id="OWP85290.1"/>
    </source>
</evidence>
<evidence type="ECO:0000256" key="1">
    <source>
        <dbReference type="SAM" id="Phobius"/>
    </source>
</evidence>